<evidence type="ECO:0000313" key="4">
    <source>
        <dbReference type="Proteomes" id="UP000076623"/>
    </source>
</evidence>
<protein>
    <recommendedName>
        <fullName evidence="5">Non-specific protein-tyrosine kinase</fullName>
    </recommendedName>
</protein>
<dbReference type="Gene3D" id="3.40.50.300">
    <property type="entry name" value="P-loop containing nucleotide triphosphate hydrolases"/>
    <property type="match status" value="1"/>
</dbReference>
<accession>A0A160IRH9</accession>
<sequence>MLRRKKNSVMNYNQSTEEVRILRSNIEKQLEDSHSQIVMITSPKGPSHHIYISSQLAISFAEQGKKVLLVDANLRNPTLHTYFNISNTKGFSDVVMQGENGFLHAQNDYIRGLSILTAGNLFETPVDLWVSKKIEHVVNNWKQRFDFVLFHAPSYLEISDAQVLVDQCDGVLLVVQSGKTKIEDAVAAKKQINQSKKPILGVIYQTG</sequence>
<organism evidence="3 4">
    <name type="scientific">Fictibacillus phosphorivorans</name>
    <dbReference type="NCBI Taxonomy" id="1221500"/>
    <lineage>
        <taxon>Bacteria</taxon>
        <taxon>Bacillati</taxon>
        <taxon>Bacillota</taxon>
        <taxon>Bacilli</taxon>
        <taxon>Bacillales</taxon>
        <taxon>Fictibacillaceae</taxon>
        <taxon>Fictibacillus</taxon>
    </lineage>
</organism>
<dbReference type="Proteomes" id="UP000076623">
    <property type="component" value="Chromosome"/>
</dbReference>
<dbReference type="CDD" id="cd05387">
    <property type="entry name" value="BY-kinase"/>
    <property type="match status" value="1"/>
</dbReference>
<keyword evidence="1" id="KW-0547">Nucleotide-binding</keyword>
<dbReference type="AlphaFoldDB" id="A0A160IRH9"/>
<name>A0A160IRH9_9BACL</name>
<evidence type="ECO:0000313" key="3">
    <source>
        <dbReference type="EMBL" id="ANC78840.1"/>
    </source>
</evidence>
<dbReference type="SUPFAM" id="SSF52540">
    <property type="entry name" value="P-loop containing nucleoside triphosphate hydrolases"/>
    <property type="match status" value="1"/>
</dbReference>
<keyword evidence="4" id="KW-1185">Reference proteome</keyword>
<dbReference type="Pfam" id="PF06564">
    <property type="entry name" value="CBP_BcsQ"/>
    <property type="match status" value="1"/>
</dbReference>
<dbReference type="RefSeq" id="WP_066398610.1">
    <property type="nucleotide sequence ID" value="NZ_CP015378.1"/>
</dbReference>
<evidence type="ECO:0000256" key="1">
    <source>
        <dbReference type="ARBA" id="ARBA00022741"/>
    </source>
</evidence>
<dbReference type="InterPro" id="IPR050445">
    <property type="entry name" value="Bact_polysacc_biosynth/exp"/>
</dbReference>
<reference evidence="3 4" key="1">
    <citation type="submission" date="2016-04" db="EMBL/GenBank/DDBJ databases">
        <title>Complete genome sequence of Fictibacillus phosphorivorans G25-29, a strain toxic to nematodes.</title>
        <authorList>
            <person name="Zheng Z."/>
        </authorList>
    </citation>
    <scope>NUCLEOTIDE SEQUENCE [LARGE SCALE GENOMIC DNA]</scope>
    <source>
        <strain evidence="3 4">G25-29</strain>
    </source>
</reference>
<evidence type="ECO:0008006" key="5">
    <source>
        <dbReference type="Google" id="ProtNLM"/>
    </source>
</evidence>
<keyword evidence="2" id="KW-0067">ATP-binding</keyword>
<dbReference type="EMBL" id="CP015378">
    <property type="protein sequence ID" value="ANC78840.1"/>
    <property type="molecule type" value="Genomic_DNA"/>
</dbReference>
<evidence type="ECO:0000256" key="2">
    <source>
        <dbReference type="ARBA" id="ARBA00022840"/>
    </source>
</evidence>
<dbReference type="KEGG" id="fpn:ABE65_019360"/>
<proteinExistence type="predicted"/>
<dbReference type="STRING" id="1221500.ABE65_019360"/>
<dbReference type="GO" id="GO:0005524">
    <property type="term" value="F:ATP binding"/>
    <property type="evidence" value="ECO:0007669"/>
    <property type="project" value="UniProtKB-KW"/>
</dbReference>
<dbReference type="InterPro" id="IPR027417">
    <property type="entry name" value="P-loop_NTPase"/>
</dbReference>
<dbReference type="InterPro" id="IPR005702">
    <property type="entry name" value="Wzc-like_C"/>
</dbReference>
<dbReference type="PANTHER" id="PTHR32309:SF31">
    <property type="entry name" value="CAPSULAR EXOPOLYSACCHARIDE FAMILY"/>
    <property type="match status" value="1"/>
</dbReference>
<dbReference type="NCBIfam" id="TIGR01007">
    <property type="entry name" value="eps_fam"/>
    <property type="match status" value="1"/>
</dbReference>
<gene>
    <name evidence="3" type="ORF">ABE65_019360</name>
</gene>
<dbReference type="PANTHER" id="PTHR32309">
    <property type="entry name" value="TYROSINE-PROTEIN KINASE"/>
    <property type="match status" value="1"/>
</dbReference>
<dbReference type="InterPro" id="IPR017746">
    <property type="entry name" value="Cellulose_synthase_operon_BcsQ"/>
</dbReference>